<evidence type="ECO:0000313" key="9">
    <source>
        <dbReference type="Proteomes" id="UP000019132"/>
    </source>
</evidence>
<dbReference type="GO" id="GO:0005524">
    <property type="term" value="F:ATP binding"/>
    <property type="evidence" value="ECO:0007669"/>
    <property type="project" value="UniProtKB-KW"/>
</dbReference>
<dbReference type="Gene3D" id="3.30.420.40">
    <property type="match status" value="3"/>
</dbReference>
<name>K3X524_GLOUD</name>
<dbReference type="SUPFAM" id="SSF53067">
    <property type="entry name" value="Actin-like ATPase domain"/>
    <property type="match status" value="3"/>
</dbReference>
<keyword evidence="3" id="KW-0378">Hydrolase</keyword>
<dbReference type="STRING" id="431595.K3X524"/>
<feature type="compositionally biased region" description="Low complexity" evidence="7">
    <location>
        <begin position="17"/>
        <end position="35"/>
    </location>
</feature>
<dbReference type="PANTHER" id="PTHR11937">
    <property type="entry name" value="ACTIN"/>
    <property type="match status" value="1"/>
</dbReference>
<feature type="region of interest" description="Disordered" evidence="7">
    <location>
        <begin position="159"/>
        <end position="181"/>
    </location>
</feature>
<evidence type="ECO:0000256" key="4">
    <source>
        <dbReference type="ARBA" id="ARBA00022840"/>
    </source>
</evidence>
<dbReference type="GO" id="GO:0016787">
    <property type="term" value="F:hydrolase activity"/>
    <property type="evidence" value="ECO:0007669"/>
    <property type="project" value="UniProtKB-KW"/>
</dbReference>
<dbReference type="EMBL" id="GL376608">
    <property type="status" value="NOT_ANNOTATED_CDS"/>
    <property type="molecule type" value="Genomic_DNA"/>
</dbReference>
<evidence type="ECO:0000256" key="3">
    <source>
        <dbReference type="ARBA" id="ARBA00022801"/>
    </source>
</evidence>
<keyword evidence="4" id="KW-0067">ATP-binding</keyword>
<reference evidence="9" key="2">
    <citation type="submission" date="2010-04" db="EMBL/GenBank/DDBJ databases">
        <authorList>
            <person name="Buell R."/>
            <person name="Hamilton J."/>
            <person name="Hostetler J."/>
        </authorList>
    </citation>
    <scope>NUCLEOTIDE SEQUENCE [LARGE SCALE GENOMIC DNA]</scope>
    <source>
        <strain evidence="9">DAOM:BR144</strain>
    </source>
</reference>
<evidence type="ECO:0000256" key="7">
    <source>
        <dbReference type="SAM" id="MobiDB-lite"/>
    </source>
</evidence>
<dbReference type="VEuPathDB" id="FungiDB:PYU1_G012297"/>
<comment type="similarity">
    <text evidence="1 6">Belongs to the actin family.</text>
</comment>
<proteinExistence type="inferred from homology"/>
<dbReference type="AlphaFoldDB" id="K3X524"/>
<evidence type="ECO:0008006" key="10">
    <source>
        <dbReference type="Google" id="ProtNLM"/>
    </source>
</evidence>
<dbReference type="HOGENOM" id="CLU_555994_0_0_1"/>
<dbReference type="FunFam" id="3.30.420.40:FF:000058">
    <property type="entry name" value="Putative actin-related protein 5"/>
    <property type="match status" value="1"/>
</dbReference>
<evidence type="ECO:0000256" key="6">
    <source>
        <dbReference type="RuleBase" id="RU000487"/>
    </source>
</evidence>
<evidence type="ECO:0000256" key="1">
    <source>
        <dbReference type="ARBA" id="ARBA00006752"/>
    </source>
</evidence>
<dbReference type="OMA" id="SKCKFGY"/>
<feature type="region of interest" description="Disordered" evidence="7">
    <location>
        <begin position="15"/>
        <end position="35"/>
    </location>
</feature>
<evidence type="ECO:0000256" key="5">
    <source>
        <dbReference type="ARBA" id="ARBA00049360"/>
    </source>
</evidence>
<feature type="compositionally biased region" description="Low complexity" evidence="7">
    <location>
        <begin position="159"/>
        <end position="177"/>
    </location>
</feature>
<reference evidence="8" key="3">
    <citation type="submission" date="2015-02" db="UniProtKB">
        <authorList>
            <consortium name="EnsemblProtists"/>
        </authorList>
    </citation>
    <scope>IDENTIFICATION</scope>
    <source>
        <strain evidence="8">DAOM BR144</strain>
    </source>
</reference>
<sequence length="514" mass="54301">MYAGGGNANVAGGGSGAHAASGGAHAGGTAHHGGSSNAYSNALAEANDLDALVFEYGTSKCKFGYAGEDFPRVYESAAPSAYVAGDLPSERERADAAVANAACMEMDPEQLAQWLFDTSASRLQTRMSDHPLLFVERPFALPEEIVALKAAAGAPSSSVSESEMKESAATSSSSVSTKKQHSKAREQMVEVLMEQLGIPALFCAKSAVLTCYANARTSGLVVEMGATYTSVTSVHEGYAFAYPKSQVQVFGGHDLDAFLRIKLEHQFQSNKTLLLSAPSSPSQEIARRSASVTASCWSYAIEAKESGLCRVADTAFDEAQNAQLPMIQYELPDKTIIAMGTERFSVPEQYFISATSPTGASASESGVASSAPSESVVNDFVDGALKKRGLAVPEWICEVGGMTTEAELRKELFQNIILTGGSSCFENMPLRLEREVVHALSTYQLPLSGASASNGTPFGGNLRVKVIAAHAQERRIGAFLGGSILASLGSFHEMWMSKAEYAEHGAALVHKKCP</sequence>
<evidence type="ECO:0000313" key="8">
    <source>
        <dbReference type="EnsemblProtists" id="PYU1_T012323"/>
    </source>
</evidence>
<evidence type="ECO:0000256" key="2">
    <source>
        <dbReference type="ARBA" id="ARBA00022741"/>
    </source>
</evidence>
<comment type="catalytic activity">
    <reaction evidence="5">
        <text>ATP + H2O = ADP + phosphate + H(+)</text>
        <dbReference type="Rhea" id="RHEA:13065"/>
        <dbReference type="ChEBI" id="CHEBI:15377"/>
        <dbReference type="ChEBI" id="CHEBI:15378"/>
        <dbReference type="ChEBI" id="CHEBI:30616"/>
        <dbReference type="ChEBI" id="CHEBI:43474"/>
        <dbReference type="ChEBI" id="CHEBI:456216"/>
    </reaction>
</comment>
<dbReference type="InterPro" id="IPR043129">
    <property type="entry name" value="ATPase_NBD"/>
</dbReference>
<accession>K3X524</accession>
<dbReference type="Proteomes" id="UP000019132">
    <property type="component" value="Unassembled WGS sequence"/>
</dbReference>
<organism evidence="8 9">
    <name type="scientific">Globisporangium ultimum (strain ATCC 200006 / CBS 805.95 / DAOM BR144)</name>
    <name type="common">Pythium ultimum</name>
    <dbReference type="NCBI Taxonomy" id="431595"/>
    <lineage>
        <taxon>Eukaryota</taxon>
        <taxon>Sar</taxon>
        <taxon>Stramenopiles</taxon>
        <taxon>Oomycota</taxon>
        <taxon>Peronosporomycetes</taxon>
        <taxon>Pythiales</taxon>
        <taxon>Pythiaceae</taxon>
        <taxon>Globisporangium</taxon>
    </lineage>
</organism>
<dbReference type="InterPro" id="IPR004000">
    <property type="entry name" value="Actin"/>
</dbReference>
<dbReference type="Gene3D" id="3.90.640.10">
    <property type="entry name" value="Actin, Chain A, domain 4"/>
    <property type="match status" value="1"/>
</dbReference>
<protein>
    <recommendedName>
        <fullName evidence="10">Actin</fullName>
    </recommendedName>
</protein>
<dbReference type="eggNOG" id="KOG0679">
    <property type="taxonomic scope" value="Eukaryota"/>
</dbReference>
<dbReference type="InParanoid" id="K3X524"/>
<keyword evidence="2" id="KW-0547">Nucleotide-binding</keyword>
<dbReference type="Pfam" id="PF00022">
    <property type="entry name" value="Actin"/>
    <property type="match status" value="1"/>
</dbReference>
<reference evidence="9" key="1">
    <citation type="journal article" date="2010" name="Genome Biol.">
        <title>Genome sequence of the necrotrophic plant pathogen Pythium ultimum reveals original pathogenicity mechanisms and effector repertoire.</title>
        <authorList>
            <person name="Levesque C.A."/>
            <person name="Brouwer H."/>
            <person name="Cano L."/>
            <person name="Hamilton J.P."/>
            <person name="Holt C."/>
            <person name="Huitema E."/>
            <person name="Raffaele S."/>
            <person name="Robideau G.P."/>
            <person name="Thines M."/>
            <person name="Win J."/>
            <person name="Zerillo M.M."/>
            <person name="Beakes G.W."/>
            <person name="Boore J.L."/>
            <person name="Busam D."/>
            <person name="Dumas B."/>
            <person name="Ferriera S."/>
            <person name="Fuerstenberg S.I."/>
            <person name="Gachon C.M."/>
            <person name="Gaulin E."/>
            <person name="Govers F."/>
            <person name="Grenville-Briggs L."/>
            <person name="Horner N."/>
            <person name="Hostetler J."/>
            <person name="Jiang R.H."/>
            <person name="Johnson J."/>
            <person name="Krajaejun T."/>
            <person name="Lin H."/>
            <person name="Meijer H.J."/>
            <person name="Moore B."/>
            <person name="Morris P."/>
            <person name="Phuntmart V."/>
            <person name="Puiu D."/>
            <person name="Shetty J."/>
            <person name="Stajich J.E."/>
            <person name="Tripathy S."/>
            <person name="Wawra S."/>
            <person name="van West P."/>
            <person name="Whitty B.R."/>
            <person name="Coutinho P.M."/>
            <person name="Henrissat B."/>
            <person name="Martin F."/>
            <person name="Thomas P.D."/>
            <person name="Tyler B.M."/>
            <person name="De Vries R.P."/>
            <person name="Kamoun S."/>
            <person name="Yandell M."/>
            <person name="Tisserat N."/>
            <person name="Buell C.R."/>
        </authorList>
    </citation>
    <scope>NUCLEOTIDE SEQUENCE</scope>
    <source>
        <strain evidence="9">DAOM:BR144</strain>
    </source>
</reference>
<keyword evidence="9" id="KW-1185">Reference proteome</keyword>
<dbReference type="SMART" id="SM00268">
    <property type="entry name" value="ACTIN"/>
    <property type="match status" value="1"/>
</dbReference>
<dbReference type="EnsemblProtists" id="PYU1_T012323">
    <property type="protein sequence ID" value="PYU1_T012323"/>
    <property type="gene ID" value="PYU1_G012297"/>
</dbReference>